<accession>A0A508AVB6</accession>
<gene>
    <name evidence="1" type="ORF">FKV25_04020</name>
</gene>
<sequence length="97" mass="10242">MDDRVLACSTKSSSSAGTLVLDLGRGHGRELAIRRVSDDTWYLLVVALPATGEPQLMTPGQFAAARRVEVPASFLAKASGGSLEAVLSRTGTYEAYV</sequence>
<protein>
    <submittedName>
        <fullName evidence="1">Uncharacterized protein</fullName>
    </submittedName>
</protein>
<reference evidence="1 2" key="1">
    <citation type="submission" date="2019-06" db="EMBL/GenBank/DDBJ databases">
        <title>Lysobacter alkalisoli sp. nov. isolated from saline soil.</title>
        <authorList>
            <person name="Sun J.-Q."/>
            <person name="Xu L."/>
        </authorList>
    </citation>
    <scope>NUCLEOTIDE SEQUENCE [LARGE SCALE GENOMIC DNA]</scope>
    <source>
        <strain evidence="1 2">JCM 31130</strain>
    </source>
</reference>
<dbReference type="Proteomes" id="UP000318212">
    <property type="component" value="Unassembled WGS sequence"/>
</dbReference>
<evidence type="ECO:0000313" key="2">
    <source>
        <dbReference type="Proteomes" id="UP000318212"/>
    </source>
</evidence>
<keyword evidence="2" id="KW-1185">Reference proteome</keyword>
<dbReference type="EMBL" id="VICE01000039">
    <property type="protein sequence ID" value="TQD49752.1"/>
    <property type="molecule type" value="Genomic_DNA"/>
</dbReference>
<dbReference type="AlphaFoldDB" id="A0A508AVB6"/>
<dbReference type="RefSeq" id="WP_141517511.1">
    <property type="nucleotide sequence ID" value="NZ_VICE01000039.1"/>
</dbReference>
<dbReference type="OrthoDB" id="6058449at2"/>
<proteinExistence type="predicted"/>
<evidence type="ECO:0000313" key="1">
    <source>
        <dbReference type="EMBL" id="TQD49752.1"/>
    </source>
</evidence>
<comment type="caution">
    <text evidence="1">The sequence shown here is derived from an EMBL/GenBank/DDBJ whole genome shotgun (WGS) entry which is preliminary data.</text>
</comment>
<name>A0A508AVB6_9GAMM</name>
<organism evidence="1 2">
    <name type="scientific">Marilutibacter aestuarii</name>
    <dbReference type="NCBI Taxonomy" id="1706195"/>
    <lineage>
        <taxon>Bacteria</taxon>
        <taxon>Pseudomonadati</taxon>
        <taxon>Pseudomonadota</taxon>
        <taxon>Gammaproteobacteria</taxon>
        <taxon>Lysobacterales</taxon>
        <taxon>Lysobacteraceae</taxon>
        <taxon>Marilutibacter</taxon>
    </lineage>
</organism>